<keyword evidence="3" id="KW-0698">rRNA processing</keyword>
<dbReference type="InterPro" id="IPR012173">
    <property type="entry name" value="Mpp10"/>
</dbReference>
<evidence type="ECO:0000256" key="6">
    <source>
        <dbReference type="ARBA" id="ARBA00029455"/>
    </source>
</evidence>
<dbReference type="PANTHER" id="PTHR17039:SF0">
    <property type="entry name" value="U3 SMALL NUCLEOLAR RIBONUCLEOPROTEIN PROTEIN MPP10"/>
    <property type="match status" value="1"/>
</dbReference>
<comment type="caution">
    <text evidence="8">The sequence shown here is derived from an EMBL/GenBank/DDBJ whole genome shotgun (WGS) entry which is preliminary data.</text>
</comment>
<dbReference type="Pfam" id="PF04006">
    <property type="entry name" value="Mpp10"/>
    <property type="match status" value="1"/>
</dbReference>
<comment type="similarity">
    <text evidence="6">Belongs to the MPP10 family.</text>
</comment>
<feature type="region of interest" description="Disordered" evidence="7">
    <location>
        <begin position="63"/>
        <end position="108"/>
    </location>
</feature>
<evidence type="ECO:0000256" key="1">
    <source>
        <dbReference type="ARBA" id="ARBA00004604"/>
    </source>
</evidence>
<sequence>MTFKRLTSHKILKGSPLVELAVKNFDEEQIWQELELQNDPALQHFEQFVENIVSDETFTVFDEEDEEELDENDQVSEDEYAEEEEDEEEEKEEEKEVENAKTFKEKDS</sequence>
<dbReference type="GO" id="GO:0005732">
    <property type="term" value="C:sno(s)RNA-containing ribonucleoprotein complex"/>
    <property type="evidence" value="ECO:0007669"/>
    <property type="project" value="InterPro"/>
</dbReference>
<evidence type="ECO:0000256" key="3">
    <source>
        <dbReference type="ARBA" id="ARBA00022552"/>
    </source>
</evidence>
<keyword evidence="2" id="KW-0690">Ribosome biogenesis</keyword>
<evidence type="ECO:0000256" key="2">
    <source>
        <dbReference type="ARBA" id="ARBA00022517"/>
    </source>
</evidence>
<protein>
    <submittedName>
        <fullName evidence="8">Uncharacterized protein</fullName>
    </submittedName>
</protein>
<feature type="compositionally biased region" description="Acidic residues" evidence="7">
    <location>
        <begin position="63"/>
        <end position="96"/>
    </location>
</feature>
<accession>A0AAW0PCC5</accession>
<comment type="subcellular location">
    <subcellularLocation>
        <location evidence="1">Nucleus</location>
        <location evidence="1">Nucleolus</location>
    </subcellularLocation>
</comment>
<keyword evidence="9" id="KW-1185">Reference proteome</keyword>
<evidence type="ECO:0000313" key="9">
    <source>
        <dbReference type="Proteomes" id="UP001460270"/>
    </source>
</evidence>
<dbReference type="AlphaFoldDB" id="A0AAW0PCC5"/>
<dbReference type="GO" id="GO:0032040">
    <property type="term" value="C:small-subunit processome"/>
    <property type="evidence" value="ECO:0007669"/>
    <property type="project" value="TreeGrafter"/>
</dbReference>
<reference evidence="9" key="1">
    <citation type="submission" date="2024-04" db="EMBL/GenBank/DDBJ databases">
        <title>Salinicola lusitanus LLJ914,a marine bacterium isolated from the Okinawa Trough.</title>
        <authorList>
            <person name="Li J."/>
        </authorList>
    </citation>
    <scope>NUCLEOTIDE SEQUENCE [LARGE SCALE GENOMIC DNA]</scope>
</reference>
<evidence type="ECO:0000256" key="5">
    <source>
        <dbReference type="ARBA" id="ARBA00023274"/>
    </source>
</evidence>
<dbReference type="EMBL" id="JBBPFD010000009">
    <property type="protein sequence ID" value="KAK7913231.1"/>
    <property type="molecule type" value="Genomic_DNA"/>
</dbReference>
<proteinExistence type="inferred from homology"/>
<evidence type="ECO:0000256" key="4">
    <source>
        <dbReference type="ARBA" id="ARBA00023242"/>
    </source>
</evidence>
<evidence type="ECO:0000256" key="7">
    <source>
        <dbReference type="SAM" id="MobiDB-lite"/>
    </source>
</evidence>
<dbReference type="GO" id="GO:0006364">
    <property type="term" value="P:rRNA processing"/>
    <property type="evidence" value="ECO:0007669"/>
    <property type="project" value="UniProtKB-KW"/>
</dbReference>
<keyword evidence="4" id="KW-0539">Nucleus</keyword>
<evidence type="ECO:0000313" key="8">
    <source>
        <dbReference type="EMBL" id="KAK7913231.1"/>
    </source>
</evidence>
<organism evidence="8 9">
    <name type="scientific">Mugilogobius chulae</name>
    <name type="common">yellowstripe goby</name>
    <dbReference type="NCBI Taxonomy" id="88201"/>
    <lineage>
        <taxon>Eukaryota</taxon>
        <taxon>Metazoa</taxon>
        <taxon>Chordata</taxon>
        <taxon>Craniata</taxon>
        <taxon>Vertebrata</taxon>
        <taxon>Euteleostomi</taxon>
        <taxon>Actinopterygii</taxon>
        <taxon>Neopterygii</taxon>
        <taxon>Teleostei</taxon>
        <taxon>Neoteleostei</taxon>
        <taxon>Acanthomorphata</taxon>
        <taxon>Gobiaria</taxon>
        <taxon>Gobiiformes</taxon>
        <taxon>Gobioidei</taxon>
        <taxon>Gobiidae</taxon>
        <taxon>Gobionellinae</taxon>
        <taxon>Mugilogobius</taxon>
    </lineage>
</organism>
<gene>
    <name evidence="8" type="ORF">WMY93_013442</name>
</gene>
<dbReference type="GO" id="GO:0034457">
    <property type="term" value="C:Mpp10 complex"/>
    <property type="evidence" value="ECO:0007669"/>
    <property type="project" value="InterPro"/>
</dbReference>
<name>A0AAW0PCC5_9GOBI</name>
<keyword evidence="5" id="KW-0687">Ribonucleoprotein</keyword>
<dbReference type="PANTHER" id="PTHR17039">
    <property type="entry name" value="U3 SMALL NUCLEOLAR RIBONUCLEOPROTEIN PROTEIN MPP10"/>
    <property type="match status" value="1"/>
</dbReference>
<dbReference type="Proteomes" id="UP001460270">
    <property type="component" value="Unassembled WGS sequence"/>
</dbReference>
<feature type="compositionally biased region" description="Basic and acidic residues" evidence="7">
    <location>
        <begin position="97"/>
        <end position="108"/>
    </location>
</feature>